<gene>
    <name evidence="1" type="ORF">SAMN04488095_2211</name>
</gene>
<sequence>MTDGRFGICGPEATGGGRISYTPGTPPVHPPCRRVDGRGRSGFWCAVAAGLTLGGPALADPAWDAFEARCLTPMADFELAAPTDLPLLRSLKNDGNGYSVFDGGGFEVRVSDRLDAEGRGLFGAAMCSVVTAGEGAETANAFLMWSSRPEAFEMWEEVAGDGTALVLRSTTWREPKMEVSLTMGPESVRLKAEETDLES</sequence>
<proteinExistence type="predicted"/>
<dbReference type="EMBL" id="FORA01000002">
    <property type="protein sequence ID" value="SFJ11081.1"/>
    <property type="molecule type" value="Genomic_DNA"/>
</dbReference>
<accession>A0A1I3NP75</accession>
<protein>
    <submittedName>
        <fullName evidence="1">Uncharacterized protein</fullName>
    </submittedName>
</protein>
<dbReference type="Proteomes" id="UP000199110">
    <property type="component" value="Unassembled WGS sequence"/>
</dbReference>
<reference evidence="1 2" key="1">
    <citation type="submission" date="2016-10" db="EMBL/GenBank/DDBJ databases">
        <authorList>
            <person name="de Groot N.N."/>
        </authorList>
    </citation>
    <scope>NUCLEOTIDE SEQUENCE [LARGE SCALE GENOMIC DNA]</scope>
    <source>
        <strain evidence="1 2">DSM 19073</strain>
    </source>
</reference>
<keyword evidence="2" id="KW-1185">Reference proteome</keyword>
<name>A0A1I3NP75_9RHOB</name>
<organism evidence="1 2">
    <name type="scientific">Jannaschia pohangensis</name>
    <dbReference type="NCBI Taxonomy" id="390807"/>
    <lineage>
        <taxon>Bacteria</taxon>
        <taxon>Pseudomonadati</taxon>
        <taxon>Pseudomonadota</taxon>
        <taxon>Alphaproteobacteria</taxon>
        <taxon>Rhodobacterales</taxon>
        <taxon>Roseobacteraceae</taxon>
        <taxon>Jannaschia</taxon>
    </lineage>
</organism>
<evidence type="ECO:0000313" key="2">
    <source>
        <dbReference type="Proteomes" id="UP000199110"/>
    </source>
</evidence>
<dbReference type="STRING" id="390807.SAMN04488095_2211"/>
<dbReference type="AlphaFoldDB" id="A0A1I3NP75"/>
<evidence type="ECO:0000313" key="1">
    <source>
        <dbReference type="EMBL" id="SFJ11081.1"/>
    </source>
</evidence>